<dbReference type="Proteomes" id="UP000081671">
    <property type="component" value="Unplaced"/>
</dbReference>
<dbReference type="KEGG" id="dord:105989336"/>
<dbReference type="GeneID" id="105989336"/>
<gene>
    <name evidence="3" type="primary">LOC105989336</name>
</gene>
<feature type="compositionally biased region" description="Pro residues" evidence="1">
    <location>
        <begin position="1"/>
        <end position="12"/>
    </location>
</feature>
<organism evidence="2 3">
    <name type="scientific">Dipodomys ordii</name>
    <name type="common">Ord's kangaroo rat</name>
    <dbReference type="NCBI Taxonomy" id="10020"/>
    <lineage>
        <taxon>Eukaryota</taxon>
        <taxon>Metazoa</taxon>
        <taxon>Chordata</taxon>
        <taxon>Craniata</taxon>
        <taxon>Vertebrata</taxon>
        <taxon>Euteleostomi</taxon>
        <taxon>Mammalia</taxon>
        <taxon>Eutheria</taxon>
        <taxon>Euarchontoglires</taxon>
        <taxon>Glires</taxon>
        <taxon>Rodentia</taxon>
        <taxon>Castorimorpha</taxon>
        <taxon>Heteromyidae</taxon>
        <taxon>Dipodomyinae</taxon>
        <taxon>Dipodomys</taxon>
    </lineage>
</organism>
<dbReference type="AlphaFoldDB" id="A0A1S3FLK2"/>
<keyword evidence="2" id="KW-1185">Reference proteome</keyword>
<reference evidence="3" key="1">
    <citation type="submission" date="2025-08" db="UniProtKB">
        <authorList>
            <consortium name="RefSeq"/>
        </authorList>
    </citation>
    <scope>IDENTIFICATION</scope>
    <source>
        <tissue evidence="3">Kidney</tissue>
    </source>
</reference>
<protein>
    <submittedName>
        <fullName evidence="3">Insulin-like growth factor 2 antisense gene protein</fullName>
    </submittedName>
</protein>
<sequence>MPASAFPPPPLRPGTAVPGPFSAKPCPGFRPALPGGPRSRQSRRRPADATARASDPTSRAGLGPGAEGRTREPGSDPLGPRRASQEPRSSASPVSGLGYVPLSGRRSGCRASPLRPRARRRARGGPQPAPAGGRKYRYAPLLQAPGSAPGLGGPGSGRGRAGGRSALGLGRPAAEA</sequence>
<dbReference type="RefSeq" id="XP_012876752.1">
    <property type="nucleotide sequence ID" value="XM_013021298.1"/>
</dbReference>
<name>A0A1S3FLK2_DIPOR</name>
<feature type="region of interest" description="Disordered" evidence="1">
    <location>
        <begin position="1"/>
        <end position="176"/>
    </location>
</feature>
<feature type="compositionally biased region" description="Gly residues" evidence="1">
    <location>
        <begin position="149"/>
        <end position="162"/>
    </location>
</feature>
<evidence type="ECO:0000313" key="3">
    <source>
        <dbReference type="RefSeq" id="XP_012876752.1"/>
    </source>
</evidence>
<feature type="compositionally biased region" description="Low complexity" evidence="1">
    <location>
        <begin position="124"/>
        <end position="148"/>
    </location>
</feature>
<accession>A0A1S3FLK2</accession>
<feature type="compositionally biased region" description="Low complexity" evidence="1">
    <location>
        <begin position="163"/>
        <end position="176"/>
    </location>
</feature>
<evidence type="ECO:0000313" key="2">
    <source>
        <dbReference type="Proteomes" id="UP000081671"/>
    </source>
</evidence>
<dbReference type="InParanoid" id="A0A1S3FLK2"/>
<evidence type="ECO:0000256" key="1">
    <source>
        <dbReference type="SAM" id="MobiDB-lite"/>
    </source>
</evidence>
<proteinExistence type="predicted"/>